<name>A0A3E2H9B2_SCYLI</name>
<feature type="non-terminal residue" evidence="3">
    <location>
        <position position="1"/>
    </location>
</feature>
<evidence type="ECO:0000313" key="3">
    <source>
        <dbReference type="EMBL" id="RFU29732.1"/>
    </source>
</evidence>
<evidence type="ECO:0000313" key="4">
    <source>
        <dbReference type="Proteomes" id="UP000258309"/>
    </source>
</evidence>
<feature type="region of interest" description="Disordered" evidence="1">
    <location>
        <begin position="474"/>
        <end position="536"/>
    </location>
</feature>
<feature type="region of interest" description="Disordered" evidence="1">
    <location>
        <begin position="638"/>
        <end position="671"/>
    </location>
</feature>
<keyword evidence="4" id="KW-1185">Reference proteome</keyword>
<feature type="compositionally biased region" description="Polar residues" evidence="1">
    <location>
        <begin position="655"/>
        <end position="671"/>
    </location>
</feature>
<dbReference type="Proteomes" id="UP000258309">
    <property type="component" value="Unassembled WGS sequence"/>
</dbReference>
<keyword evidence="2" id="KW-0472">Membrane</keyword>
<feature type="region of interest" description="Disordered" evidence="1">
    <location>
        <begin position="1"/>
        <end position="36"/>
    </location>
</feature>
<comment type="caution">
    <text evidence="3">The sequence shown here is derived from an EMBL/GenBank/DDBJ whole genome shotgun (WGS) entry which is preliminary data.</text>
</comment>
<feature type="compositionally biased region" description="Basic and acidic residues" evidence="1">
    <location>
        <begin position="152"/>
        <end position="170"/>
    </location>
</feature>
<evidence type="ECO:0000256" key="1">
    <source>
        <dbReference type="SAM" id="MobiDB-lite"/>
    </source>
</evidence>
<protein>
    <submittedName>
        <fullName evidence="3">Uncharacterized protein</fullName>
    </submittedName>
</protein>
<feature type="region of interest" description="Disordered" evidence="1">
    <location>
        <begin position="53"/>
        <end position="128"/>
    </location>
</feature>
<feature type="compositionally biased region" description="Basic and acidic residues" evidence="1">
    <location>
        <begin position="56"/>
        <end position="70"/>
    </location>
</feature>
<feature type="region of interest" description="Disordered" evidence="1">
    <location>
        <begin position="152"/>
        <end position="179"/>
    </location>
</feature>
<reference evidence="3 4" key="1">
    <citation type="submission" date="2018-05" db="EMBL/GenBank/DDBJ databases">
        <title>Draft genome sequence of Scytalidium lignicola DSM 105466, a ubiquitous saprotrophic fungus.</title>
        <authorList>
            <person name="Buettner E."/>
            <person name="Gebauer A.M."/>
            <person name="Hofrichter M."/>
            <person name="Liers C."/>
            <person name="Kellner H."/>
        </authorList>
    </citation>
    <scope>NUCLEOTIDE SEQUENCE [LARGE SCALE GENOMIC DNA]</scope>
    <source>
        <strain evidence="3 4">DSM 105466</strain>
    </source>
</reference>
<dbReference type="EMBL" id="NCSJ02000119">
    <property type="protein sequence ID" value="RFU29732.1"/>
    <property type="molecule type" value="Genomic_DNA"/>
</dbReference>
<feature type="non-terminal residue" evidence="3">
    <location>
        <position position="808"/>
    </location>
</feature>
<feature type="compositionally biased region" description="Polar residues" evidence="1">
    <location>
        <begin position="113"/>
        <end position="128"/>
    </location>
</feature>
<proteinExistence type="predicted"/>
<feature type="transmembrane region" description="Helical" evidence="2">
    <location>
        <begin position="765"/>
        <end position="785"/>
    </location>
</feature>
<keyword evidence="2" id="KW-0812">Transmembrane</keyword>
<dbReference type="AlphaFoldDB" id="A0A3E2H9B2"/>
<evidence type="ECO:0000256" key="2">
    <source>
        <dbReference type="SAM" id="Phobius"/>
    </source>
</evidence>
<feature type="region of interest" description="Disordered" evidence="1">
    <location>
        <begin position="233"/>
        <end position="259"/>
    </location>
</feature>
<sequence length="808" mass="90119">MSPTIRPTWSSSRRKTTLSNEQSSSSSAQKLGRRLFSRSTSISTALSRVMPHRQYKSYDHSTTYKDHDPPRLGGQIKNRPAYLNNLEETAPRTSEKLKSRRLWNRASDLPPRRNNSQLQGSDATGGSNELQISIRKRHSIRQQFISLWKPGKETDRIGESSKLSKNEKAIESQSSSEIPPKVKIISSGSLDIENHLRKRRHSRITLENEEGGLEDPCHHSPDTLVIDCYSTSTNSFRDSSSPSSHDIPINPTPKAGTKPKEGTILVAEKQQHHQSSLKRRIDIKRLRNWREKRKSEKTEKRELEMELEQRGLGGIDLAELERSIRSQSDPVLSIPSITSFTVNESILTNHHVPYPPITGSAFPTKKTDIIPQESFITPRSSSLMAPSFSNNQYSIIQKTRPDSVIQRKPVGSPASERRVSSLEALQSKRPAQDSQAAAPLKRSRLKATKNNGLNQRRERLADIQSLGRNHLLDISPTFSDPGTPNWTQSTDNQPIRRRHSEYVRSPRPKGPRPLPIARLPKITNTGKEPPRLMDGTETPVLYTTTTSFITPQSSDIYHESPGDIFKDTEKHNSLTGKSYDTVVQEQELSKLGGDRDIVDPRPSRRLFRMSSRANGKGGQRLSRFPTTYLSRSNTPILTAQEGDIPGIGGREESSNGEATTSGSATLISDQSSEVFRDQPSSLVASYVTLDQAVVEKNADINENDAGELLQRTPSSAPVAEGGNIQEPAHNEDTYLTVCLFLKAFLDPKSGFEAVWTHSGIGWENIFFPLLVAVVIIGWLMMLVVIGRMPGCAIVSLGTIFIYMVGLRR</sequence>
<gene>
    <name evidence="3" type="ORF">B7463_g6611</name>
</gene>
<dbReference type="OrthoDB" id="10579435at2759"/>
<feature type="compositionally biased region" description="Low complexity" evidence="1">
    <location>
        <begin position="233"/>
        <end position="249"/>
    </location>
</feature>
<feature type="region of interest" description="Disordered" evidence="1">
    <location>
        <begin position="399"/>
        <end position="457"/>
    </location>
</feature>
<organism evidence="3 4">
    <name type="scientific">Scytalidium lignicola</name>
    <name type="common">Hyphomycete</name>
    <dbReference type="NCBI Taxonomy" id="5539"/>
    <lineage>
        <taxon>Eukaryota</taxon>
        <taxon>Fungi</taxon>
        <taxon>Dikarya</taxon>
        <taxon>Ascomycota</taxon>
        <taxon>Pezizomycotina</taxon>
        <taxon>Leotiomycetes</taxon>
        <taxon>Leotiomycetes incertae sedis</taxon>
        <taxon>Scytalidium</taxon>
    </lineage>
</organism>
<keyword evidence="2" id="KW-1133">Transmembrane helix</keyword>
<feature type="compositionally biased region" description="Polar residues" evidence="1">
    <location>
        <begin position="476"/>
        <end position="493"/>
    </location>
</feature>
<accession>A0A3E2H9B2</accession>
<feature type="compositionally biased region" description="Polar residues" evidence="1">
    <location>
        <begin position="1"/>
        <end position="22"/>
    </location>
</feature>
<feature type="transmembrane region" description="Helical" evidence="2">
    <location>
        <begin position="790"/>
        <end position="806"/>
    </location>
</feature>